<dbReference type="Proteomes" id="UP000708208">
    <property type="component" value="Unassembled WGS sequence"/>
</dbReference>
<gene>
    <name evidence="3" type="ORF">AFUS01_LOCUS28429</name>
</gene>
<keyword evidence="4" id="KW-1185">Reference proteome</keyword>
<dbReference type="Pfam" id="PF00650">
    <property type="entry name" value="CRAL_TRIO"/>
    <property type="match status" value="1"/>
</dbReference>
<protein>
    <recommendedName>
        <fullName evidence="5">CRAL-TRIO domain-containing protein</fullName>
    </recommendedName>
</protein>
<dbReference type="InterPro" id="IPR051064">
    <property type="entry name" value="SEC14/CRAL-TRIO_domain"/>
</dbReference>
<dbReference type="PANTHER" id="PTHR23324:SF83">
    <property type="entry name" value="SEC14-LIKE PROTEIN 2"/>
    <property type="match status" value="1"/>
</dbReference>
<dbReference type="PROSITE" id="PS50191">
    <property type="entry name" value="CRAL_TRIO"/>
    <property type="match status" value="1"/>
</dbReference>
<dbReference type="CDD" id="cd00170">
    <property type="entry name" value="SEC14"/>
    <property type="match status" value="1"/>
</dbReference>
<dbReference type="AlphaFoldDB" id="A0A8J2KH76"/>
<evidence type="ECO:0008006" key="5">
    <source>
        <dbReference type="Google" id="ProtNLM"/>
    </source>
</evidence>
<dbReference type="OrthoDB" id="1434354at2759"/>
<proteinExistence type="predicted"/>
<evidence type="ECO:0000259" key="2">
    <source>
        <dbReference type="PROSITE" id="PS50866"/>
    </source>
</evidence>
<accession>A0A8J2KH76</accession>
<evidence type="ECO:0000313" key="3">
    <source>
        <dbReference type="EMBL" id="CAG7817891.1"/>
    </source>
</evidence>
<dbReference type="SMART" id="SM01100">
    <property type="entry name" value="CRAL_TRIO_N"/>
    <property type="match status" value="1"/>
</dbReference>
<dbReference type="InterPro" id="IPR001251">
    <property type="entry name" value="CRAL-TRIO_dom"/>
</dbReference>
<dbReference type="SMART" id="SM00516">
    <property type="entry name" value="SEC14"/>
    <property type="match status" value="1"/>
</dbReference>
<dbReference type="GO" id="GO:0005737">
    <property type="term" value="C:cytoplasm"/>
    <property type="evidence" value="ECO:0007669"/>
    <property type="project" value="TreeGrafter"/>
</dbReference>
<dbReference type="EMBL" id="CAJVCH010406395">
    <property type="protein sequence ID" value="CAG7817891.1"/>
    <property type="molecule type" value="Genomic_DNA"/>
</dbReference>
<organism evidence="3 4">
    <name type="scientific">Allacma fusca</name>
    <dbReference type="NCBI Taxonomy" id="39272"/>
    <lineage>
        <taxon>Eukaryota</taxon>
        <taxon>Metazoa</taxon>
        <taxon>Ecdysozoa</taxon>
        <taxon>Arthropoda</taxon>
        <taxon>Hexapoda</taxon>
        <taxon>Collembola</taxon>
        <taxon>Symphypleona</taxon>
        <taxon>Sminthuridae</taxon>
        <taxon>Allacma</taxon>
    </lineage>
</organism>
<feature type="domain" description="CRAL-TRIO" evidence="1">
    <location>
        <begin position="77"/>
        <end position="253"/>
    </location>
</feature>
<reference evidence="3" key="1">
    <citation type="submission" date="2021-06" db="EMBL/GenBank/DDBJ databases">
        <authorList>
            <person name="Hodson N. C."/>
            <person name="Mongue J. A."/>
            <person name="Jaron S. K."/>
        </authorList>
    </citation>
    <scope>NUCLEOTIDE SEQUENCE</scope>
</reference>
<sequence length="416" mass="48137">MSIPPPTADQLATVAKLRDQLVDIDANEWPDINDDIFLFRWLRVKDMDVEKTKEGLLATYKYRQDEGINRIGETYKPNEELIKLYPYELSGVDKDNCPVVIHEHQKHNPKKIIDKFGKELIVRHAHWEAEKLMKLMREKSTLERPVQQSVAIIDAKKFTFKQMTSPGAMDLALDGLKRSQNHYPDTLKLLVVVNAPKVAKLAYKIAKTVVSERELAKVKIFPKMNNKVKKFLLERIEADQLPEKYGGTKKVATLIPEKISDDEEGSGNPEDLDENDDMVETKLGPGKKLKLEYQVEQPNTQICWSFQTDDREIEFTVYLGEKEETIVPYQKFEKLTLQTSSVYCQKPGKYTLCFNNRENRLRSCTLSYMVAVYPPGSGEDEEIFSFAKRSDDCEQRYNLFLRGGCVAKKREWFHLK</sequence>
<evidence type="ECO:0000259" key="1">
    <source>
        <dbReference type="PROSITE" id="PS50191"/>
    </source>
</evidence>
<evidence type="ECO:0000313" key="4">
    <source>
        <dbReference type="Proteomes" id="UP000708208"/>
    </source>
</evidence>
<name>A0A8J2KH76_9HEXA</name>
<feature type="domain" description="GOLD" evidence="2">
    <location>
        <begin position="269"/>
        <end position="372"/>
    </location>
</feature>
<dbReference type="PROSITE" id="PS50866">
    <property type="entry name" value="GOLD"/>
    <property type="match status" value="1"/>
</dbReference>
<comment type="caution">
    <text evidence="3">The sequence shown here is derived from an EMBL/GenBank/DDBJ whole genome shotgun (WGS) entry which is preliminary data.</text>
</comment>
<dbReference type="PANTHER" id="PTHR23324">
    <property type="entry name" value="SEC14 RELATED PROTEIN"/>
    <property type="match status" value="1"/>
</dbReference>
<dbReference type="InterPro" id="IPR011074">
    <property type="entry name" value="CRAL/TRIO_N_dom"/>
</dbReference>
<dbReference type="InterPro" id="IPR009038">
    <property type="entry name" value="GOLD_dom"/>
</dbReference>